<organism evidence="2 3">
    <name type="scientific">Caldimonas mangrovi</name>
    <dbReference type="NCBI Taxonomy" id="2944811"/>
    <lineage>
        <taxon>Bacteria</taxon>
        <taxon>Pseudomonadati</taxon>
        <taxon>Pseudomonadota</taxon>
        <taxon>Betaproteobacteria</taxon>
        <taxon>Burkholderiales</taxon>
        <taxon>Sphaerotilaceae</taxon>
        <taxon>Caldimonas</taxon>
    </lineage>
</organism>
<evidence type="ECO:0000259" key="1">
    <source>
        <dbReference type="Pfam" id="PF06439"/>
    </source>
</evidence>
<feature type="domain" description="3-keto-alpha-glucoside-1,2-lyase/3-keto-2-hydroxy-glucal hydratase" evidence="1">
    <location>
        <begin position="11"/>
        <end position="196"/>
    </location>
</feature>
<dbReference type="RefSeq" id="WP_251778492.1">
    <property type="nucleotide sequence ID" value="NZ_JAMKFE010000006.1"/>
</dbReference>
<keyword evidence="3" id="KW-1185">Reference proteome</keyword>
<accession>A0ABT0YP79</accession>
<reference evidence="2" key="1">
    <citation type="submission" date="2022-05" db="EMBL/GenBank/DDBJ databases">
        <title>Schlegelella sp. nov., isolated from mangrove soil.</title>
        <authorList>
            <person name="Liu Y."/>
            <person name="Ge X."/>
            <person name="Liu W."/>
        </authorList>
    </citation>
    <scope>NUCLEOTIDE SEQUENCE</scope>
    <source>
        <strain evidence="2">S2-27</strain>
    </source>
</reference>
<name>A0ABT0YP79_9BURK</name>
<dbReference type="Pfam" id="PF06439">
    <property type="entry name" value="3keto-disac_hyd"/>
    <property type="match status" value="1"/>
</dbReference>
<evidence type="ECO:0000313" key="3">
    <source>
        <dbReference type="Proteomes" id="UP001165541"/>
    </source>
</evidence>
<dbReference type="Proteomes" id="UP001165541">
    <property type="component" value="Unassembled WGS sequence"/>
</dbReference>
<dbReference type="Gene3D" id="2.60.120.560">
    <property type="entry name" value="Exo-inulinase, domain 1"/>
    <property type="match status" value="1"/>
</dbReference>
<evidence type="ECO:0000313" key="2">
    <source>
        <dbReference type="EMBL" id="MCM5680134.1"/>
    </source>
</evidence>
<protein>
    <submittedName>
        <fullName evidence="2">DUF1080 domain-containing protein</fullName>
    </submittedName>
</protein>
<comment type="caution">
    <text evidence="2">The sequence shown here is derived from an EMBL/GenBank/DDBJ whole genome shotgun (WGS) entry which is preliminary data.</text>
</comment>
<proteinExistence type="predicted"/>
<dbReference type="EMBL" id="JAMKFE010000006">
    <property type="protein sequence ID" value="MCM5680134.1"/>
    <property type="molecule type" value="Genomic_DNA"/>
</dbReference>
<sequence>MSARQDLGLHDHWHGFGAEAFPATSWCVHEGVFEAVPEAPRVDLVSRACYGDFTFEFEWALPAGGNSGVLYRVRETAGAAWQSGPEMQLLDDARHPDGREPTTRCGALYGLLAPRPVDVIAADRFIAGRIVVSGWRVEHWLGPHCVLACDLSDPELRERIACSKFKDFPTFAQEREGHVVLQHHGDAVRFRHLRIERG</sequence>
<gene>
    <name evidence="2" type="ORF">M8A51_11375</name>
</gene>
<dbReference type="InterPro" id="IPR010496">
    <property type="entry name" value="AL/BT2_dom"/>
</dbReference>